<dbReference type="Gene3D" id="3.30.70.270">
    <property type="match status" value="1"/>
</dbReference>
<dbReference type="PANTHER" id="PTHR44757:SF2">
    <property type="entry name" value="BIOFILM ARCHITECTURE MAINTENANCE PROTEIN MBAA"/>
    <property type="match status" value="1"/>
</dbReference>
<dbReference type="SUPFAM" id="SSF55073">
    <property type="entry name" value="Nucleotide cyclase"/>
    <property type="match status" value="1"/>
</dbReference>
<dbReference type="InterPro" id="IPR043128">
    <property type="entry name" value="Rev_trsase/Diguanyl_cyclase"/>
</dbReference>
<feature type="domain" description="PAC" evidence="4">
    <location>
        <begin position="203"/>
        <end position="255"/>
    </location>
</feature>
<dbReference type="InterPro" id="IPR052155">
    <property type="entry name" value="Biofilm_reg_signaling"/>
</dbReference>
<sequence>MDSQVRNVRKREIVAHSVFVYTFLGAVFGACCPLLAWVVDIANLGLPFTFDSIQFIHFKNPSHFIADLAPGIMALVFAKLGSSQRDLVRDRALLQSRVDERTHELQVSNEALNERTSDLENTSELYRLAAKRFEDLFEGLPVACFTVDRSGCVYEWNRKCAEVLGKSTLEAYLQPVDSVVELESGADRWREMFDQAFEGHEVNDREFVVLLEDGTRRFTLTSVIPITGPEDDVCGAVCASIDITERKSVEIDLALSEGRFRTAMNALFEGVMVVDSEGRIQTCNPCGAKLLQLEVSDIVGTSLYAHPWDVTDWDGNPVSVNEFPVIRSLRKGEVVKDAVLSVPLRSGDRRWLSLNSSPLTVADGGEIVAAVVSFSDITESIEADNRIRSQMQHIESMNRLLKDNQVQLQQANARLKALAKTDGLTGLMNHRAFQNRLAREVERCNAEGQKLSLLMIDVDDFKRYNDTFGHPAGDEVLSRVSRVLESCAGPTDCVARYGGEEFALVLLGADERRAGEVAERILEAMNEAKWPKANVTLSIGISTTSPRQVEGKALIEEADNALYAAKSKGKNCFVHSAGLNGIRVDRRRKAA</sequence>
<dbReference type="PROSITE" id="PS51257">
    <property type="entry name" value="PROKAR_LIPOPROTEIN"/>
    <property type="match status" value="1"/>
</dbReference>
<dbReference type="PROSITE" id="PS50887">
    <property type="entry name" value="GGDEF"/>
    <property type="match status" value="1"/>
</dbReference>
<keyword evidence="1" id="KW-0175">Coiled coil</keyword>
<evidence type="ECO:0000256" key="1">
    <source>
        <dbReference type="SAM" id="Coils"/>
    </source>
</evidence>
<dbReference type="InterPro" id="IPR000700">
    <property type="entry name" value="PAS-assoc_C"/>
</dbReference>
<protein>
    <submittedName>
        <fullName evidence="6">PAS domain S-box/diguanylate cyclase (GGDEF) domain protein</fullName>
    </submittedName>
</protein>
<dbReference type="InterPro" id="IPR000160">
    <property type="entry name" value="GGDEF_dom"/>
</dbReference>
<dbReference type="SUPFAM" id="SSF55785">
    <property type="entry name" value="PYP-like sensor domain (PAS domain)"/>
    <property type="match status" value="2"/>
</dbReference>
<dbReference type="InterPro" id="IPR035965">
    <property type="entry name" value="PAS-like_dom_sf"/>
</dbReference>
<dbReference type="Pfam" id="PF08448">
    <property type="entry name" value="PAS_4"/>
    <property type="match status" value="2"/>
</dbReference>
<dbReference type="KEGG" id="npy:NPRO_21770"/>
<dbReference type="NCBIfam" id="TIGR00254">
    <property type="entry name" value="GGDEF"/>
    <property type="match status" value="1"/>
</dbReference>
<keyword evidence="2" id="KW-0472">Membrane</keyword>
<name>A0A809RXE4_9BACT</name>
<dbReference type="InterPro" id="IPR029787">
    <property type="entry name" value="Nucleotide_cyclase"/>
</dbReference>
<gene>
    <name evidence="6" type="ORF">NPRO_21770</name>
</gene>
<accession>A0A809RXE4</accession>
<evidence type="ECO:0000259" key="4">
    <source>
        <dbReference type="PROSITE" id="PS50113"/>
    </source>
</evidence>
<proteinExistence type="predicted"/>
<keyword evidence="2" id="KW-0812">Transmembrane</keyword>
<dbReference type="SMART" id="SM00267">
    <property type="entry name" value="GGDEF"/>
    <property type="match status" value="1"/>
</dbReference>
<dbReference type="PROSITE" id="PS50113">
    <property type="entry name" value="PAC"/>
    <property type="match status" value="2"/>
</dbReference>
<dbReference type="AlphaFoldDB" id="A0A809RXE4"/>
<dbReference type="Pfam" id="PF00990">
    <property type="entry name" value="GGDEF"/>
    <property type="match status" value="1"/>
</dbReference>
<feature type="domain" description="GGDEF" evidence="5">
    <location>
        <begin position="449"/>
        <end position="578"/>
    </location>
</feature>
<evidence type="ECO:0000313" key="6">
    <source>
        <dbReference type="EMBL" id="BBO24582.1"/>
    </source>
</evidence>
<evidence type="ECO:0000256" key="2">
    <source>
        <dbReference type="SAM" id="Phobius"/>
    </source>
</evidence>
<dbReference type="PROSITE" id="PS50112">
    <property type="entry name" value="PAS"/>
    <property type="match status" value="2"/>
</dbReference>
<dbReference type="CDD" id="cd00130">
    <property type="entry name" value="PAS"/>
    <property type="match status" value="2"/>
</dbReference>
<feature type="domain" description="PAC" evidence="4">
    <location>
        <begin position="336"/>
        <end position="389"/>
    </location>
</feature>
<feature type="domain" description="PAS" evidence="3">
    <location>
        <begin position="129"/>
        <end position="170"/>
    </location>
</feature>
<keyword evidence="2" id="KW-1133">Transmembrane helix</keyword>
<feature type="transmembrane region" description="Helical" evidence="2">
    <location>
        <begin position="18"/>
        <end position="39"/>
    </location>
</feature>
<organism evidence="6 7">
    <name type="scientific">Candidatus Nitrosymbiomonas proteolyticus</name>
    <dbReference type="NCBI Taxonomy" id="2608984"/>
    <lineage>
        <taxon>Bacteria</taxon>
        <taxon>Bacillati</taxon>
        <taxon>Armatimonadota</taxon>
        <taxon>Armatimonadota incertae sedis</taxon>
        <taxon>Candidatus Nitrosymbiomonas</taxon>
    </lineage>
</organism>
<dbReference type="CDD" id="cd01949">
    <property type="entry name" value="GGDEF"/>
    <property type="match status" value="1"/>
</dbReference>
<dbReference type="SMART" id="SM00091">
    <property type="entry name" value="PAS"/>
    <property type="match status" value="2"/>
</dbReference>
<reference evidence="6" key="1">
    <citation type="journal article" name="DNA Res.">
        <title>The physiological potential of anammox bacteria as revealed by their core genome structure.</title>
        <authorList>
            <person name="Okubo T."/>
            <person name="Toyoda A."/>
            <person name="Fukuhara K."/>
            <person name="Uchiyama I."/>
            <person name="Harigaya Y."/>
            <person name="Kuroiwa M."/>
            <person name="Suzuki T."/>
            <person name="Murakami Y."/>
            <person name="Suwa Y."/>
            <person name="Takami H."/>
        </authorList>
    </citation>
    <scope>NUCLEOTIDE SEQUENCE</scope>
    <source>
        <strain evidence="6">317325-2</strain>
    </source>
</reference>
<evidence type="ECO:0000259" key="3">
    <source>
        <dbReference type="PROSITE" id="PS50112"/>
    </source>
</evidence>
<dbReference type="NCBIfam" id="TIGR00229">
    <property type="entry name" value="sensory_box"/>
    <property type="match status" value="2"/>
</dbReference>
<feature type="domain" description="PAS" evidence="3">
    <location>
        <begin position="256"/>
        <end position="303"/>
    </location>
</feature>
<dbReference type="FunFam" id="3.30.70.270:FF:000001">
    <property type="entry name" value="Diguanylate cyclase domain protein"/>
    <property type="match status" value="1"/>
</dbReference>
<evidence type="ECO:0000313" key="7">
    <source>
        <dbReference type="Proteomes" id="UP000662873"/>
    </source>
</evidence>
<dbReference type="InterPro" id="IPR000014">
    <property type="entry name" value="PAS"/>
</dbReference>
<dbReference type="Gene3D" id="3.30.450.20">
    <property type="entry name" value="PAS domain"/>
    <property type="match status" value="2"/>
</dbReference>
<dbReference type="PANTHER" id="PTHR44757">
    <property type="entry name" value="DIGUANYLATE CYCLASE DGCP"/>
    <property type="match status" value="1"/>
</dbReference>
<dbReference type="InterPro" id="IPR013656">
    <property type="entry name" value="PAS_4"/>
</dbReference>
<dbReference type="Proteomes" id="UP000662873">
    <property type="component" value="Chromosome"/>
</dbReference>
<evidence type="ECO:0000259" key="5">
    <source>
        <dbReference type="PROSITE" id="PS50887"/>
    </source>
</evidence>
<dbReference type="EMBL" id="AP021858">
    <property type="protein sequence ID" value="BBO24582.1"/>
    <property type="molecule type" value="Genomic_DNA"/>
</dbReference>
<feature type="coiled-coil region" evidence="1">
    <location>
        <begin position="394"/>
        <end position="421"/>
    </location>
</feature>